<dbReference type="Proteomes" id="UP000288943">
    <property type="component" value="Chromosome"/>
</dbReference>
<dbReference type="GeneID" id="95374452"/>
<keyword evidence="4" id="KW-1185">Reference proteome</keyword>
<dbReference type="RefSeq" id="WP_042229629.1">
    <property type="nucleotide sequence ID" value="NZ_CP026520.1"/>
</dbReference>
<dbReference type="KEGG" id="pchi:PC41400_06420"/>
<accession>A0A410WS88</accession>
<proteinExistence type="predicted"/>
<dbReference type="OrthoDB" id="2603211at2"/>
<dbReference type="GO" id="GO:0016757">
    <property type="term" value="F:glycosyltransferase activity"/>
    <property type="evidence" value="ECO:0007669"/>
    <property type="project" value="InterPro"/>
</dbReference>
<gene>
    <name evidence="1" type="ORF">M5X16_07195</name>
    <name evidence="2" type="ORF">PC41400_06420</name>
</gene>
<organism evidence="2 3">
    <name type="scientific">Paenibacillus chitinolyticus</name>
    <dbReference type="NCBI Taxonomy" id="79263"/>
    <lineage>
        <taxon>Bacteria</taxon>
        <taxon>Bacillati</taxon>
        <taxon>Bacillota</taxon>
        <taxon>Bacilli</taxon>
        <taxon>Bacillales</taxon>
        <taxon>Paenibacillaceae</taxon>
        <taxon>Paenibacillus</taxon>
    </lineage>
</organism>
<evidence type="ECO:0000313" key="3">
    <source>
        <dbReference type="Proteomes" id="UP000288943"/>
    </source>
</evidence>
<name>A0A410WS88_9BACL</name>
<dbReference type="InterPro" id="IPR002201">
    <property type="entry name" value="Glyco_trans_9"/>
</dbReference>
<dbReference type="EMBL" id="CP026520">
    <property type="protein sequence ID" value="QAV17316.1"/>
    <property type="molecule type" value="Genomic_DNA"/>
</dbReference>
<dbReference type="SUPFAM" id="SSF53756">
    <property type="entry name" value="UDP-Glycosyltransferase/glycogen phosphorylase"/>
    <property type="match status" value="1"/>
</dbReference>
<sequence length="498" mass="54880">MADEAFRQQVKNRRDYLRSSRGKILVWTAAECEEDVMRLLSEKTPDLAAVRLRMPDLALFRAGGFTVLPVIDRNGLEALARFLQGERGRAEIESDSGANLTAAADSGRIVTAFVFHEPRTESVTGTGTGTRIETGSEAADYAHLIGDIPKQYEPAELYVYRERFCFPFYFRAAEPAEKLDARTAVRGKPKPKAVIADWFLGYGDGVILLPLLRKFIDREARLGQEVHLIAKEKLASFFGTFLQGCRIYRSPESPAVYEAVLRSSLYRKAILLPVSVSSPPMRHISGLFGAALGFKRPYPLPEPAPAVYPPLPAEQAEELAVLRAAGCKAVGIQFHTGDAKRSWPEARAREFIALCREWGLALVNLTPLPYPAEGCSDWSMLPVEELFAAIEGLDAVVGIDSVCGHVAGFLGVPHITLWGRSFPHLQFPFTSDESHVSFRTLRANYSLVPQSADIADIPAELAFARLTDILEGRLSPGKELHTAEDTLKGQGIEWVSGR</sequence>
<dbReference type="AlphaFoldDB" id="A0A410WS88"/>
<protein>
    <submittedName>
        <fullName evidence="2">Uncharacterized protein</fullName>
    </submittedName>
</protein>
<evidence type="ECO:0000313" key="2">
    <source>
        <dbReference type="EMBL" id="QAV17316.1"/>
    </source>
</evidence>
<dbReference type="Pfam" id="PF01075">
    <property type="entry name" value="Glyco_transf_9"/>
    <property type="match status" value="1"/>
</dbReference>
<dbReference type="EMBL" id="JAMDMJ010000008">
    <property type="protein sequence ID" value="MCY9595551.1"/>
    <property type="molecule type" value="Genomic_DNA"/>
</dbReference>
<reference evidence="2 3" key="1">
    <citation type="submission" date="2018-01" db="EMBL/GenBank/DDBJ databases">
        <title>The whole genome sequencing and assembly of Paenibacillus chitinolyticus KCCM 41400 strain.</title>
        <authorList>
            <person name="Kim J.-Y."/>
            <person name="Park M.-K."/>
            <person name="Lee Y.-J."/>
            <person name="Yi H."/>
            <person name="Bahn Y.-S."/>
            <person name="Kim J.F."/>
            <person name="Lee D.-W."/>
        </authorList>
    </citation>
    <scope>NUCLEOTIDE SEQUENCE [LARGE SCALE GENOMIC DNA]</scope>
    <source>
        <strain evidence="2 3">KCCM 41400</strain>
    </source>
</reference>
<reference evidence="1 4" key="2">
    <citation type="submission" date="2022-05" db="EMBL/GenBank/DDBJ databases">
        <title>Genome Sequencing of Bee-Associated Microbes.</title>
        <authorList>
            <person name="Dunlap C."/>
        </authorList>
    </citation>
    <scope>NUCLEOTIDE SEQUENCE [LARGE SCALE GENOMIC DNA]</scope>
    <source>
        <strain evidence="1 4">NRRL B-23120</strain>
    </source>
</reference>
<evidence type="ECO:0000313" key="4">
    <source>
        <dbReference type="Proteomes" id="UP001527202"/>
    </source>
</evidence>
<dbReference type="Proteomes" id="UP001527202">
    <property type="component" value="Unassembled WGS sequence"/>
</dbReference>
<evidence type="ECO:0000313" key="1">
    <source>
        <dbReference type="EMBL" id="MCY9595551.1"/>
    </source>
</evidence>
<dbReference type="Gene3D" id="3.40.50.2000">
    <property type="entry name" value="Glycogen Phosphorylase B"/>
    <property type="match status" value="1"/>
</dbReference>